<dbReference type="InterPro" id="IPR013096">
    <property type="entry name" value="Cupin_2"/>
</dbReference>
<gene>
    <name evidence="3" type="ORF">J2T10_002712</name>
</gene>
<evidence type="ECO:0000259" key="2">
    <source>
        <dbReference type="PROSITE" id="PS50943"/>
    </source>
</evidence>
<organism evidence="3 4">
    <name type="scientific">Paenarthrobacter nicotinovorans</name>
    <name type="common">Arthrobacter nicotinovorans</name>
    <dbReference type="NCBI Taxonomy" id="29320"/>
    <lineage>
        <taxon>Bacteria</taxon>
        <taxon>Bacillati</taxon>
        <taxon>Actinomycetota</taxon>
        <taxon>Actinomycetes</taxon>
        <taxon>Micrococcales</taxon>
        <taxon>Micrococcaceae</taxon>
        <taxon>Paenarthrobacter</taxon>
    </lineage>
</organism>
<dbReference type="SUPFAM" id="SSF47413">
    <property type="entry name" value="lambda repressor-like DNA-binding domains"/>
    <property type="match status" value="1"/>
</dbReference>
<protein>
    <submittedName>
        <fullName evidence="3">Transcriptional regulator with XRE-family HTH domain</fullName>
    </submittedName>
</protein>
<dbReference type="PANTHER" id="PTHR46797:SF2">
    <property type="entry name" value="TRANSCRIPTIONAL REGULATOR"/>
    <property type="match status" value="1"/>
</dbReference>
<dbReference type="PANTHER" id="PTHR46797">
    <property type="entry name" value="HTH-TYPE TRANSCRIPTIONAL REGULATOR"/>
    <property type="match status" value="1"/>
</dbReference>
<dbReference type="InterPro" id="IPR050807">
    <property type="entry name" value="TransReg_Diox_bact_type"/>
</dbReference>
<evidence type="ECO:0000313" key="3">
    <source>
        <dbReference type="EMBL" id="MDQ0103055.1"/>
    </source>
</evidence>
<dbReference type="RefSeq" id="WP_064723031.1">
    <property type="nucleotide sequence ID" value="NZ_BDDW01000011.1"/>
</dbReference>
<dbReference type="PROSITE" id="PS50943">
    <property type="entry name" value="HTH_CROC1"/>
    <property type="match status" value="1"/>
</dbReference>
<name>A0ABT9TN06_PAENI</name>
<evidence type="ECO:0000256" key="1">
    <source>
        <dbReference type="ARBA" id="ARBA00023125"/>
    </source>
</evidence>
<dbReference type="CDD" id="cd02209">
    <property type="entry name" value="cupin_XRE_C"/>
    <property type="match status" value="1"/>
</dbReference>
<dbReference type="InterPro" id="IPR001387">
    <property type="entry name" value="Cro/C1-type_HTH"/>
</dbReference>
<dbReference type="InterPro" id="IPR010982">
    <property type="entry name" value="Lambda_DNA-bd_dom_sf"/>
</dbReference>
<keyword evidence="1" id="KW-0238">DNA-binding</keyword>
<reference evidence="3 4" key="1">
    <citation type="submission" date="2023-07" db="EMBL/GenBank/DDBJ databases">
        <title>Sorghum-associated microbial communities from plants grown in Nebraska, USA.</title>
        <authorList>
            <person name="Schachtman D."/>
        </authorList>
    </citation>
    <scope>NUCLEOTIDE SEQUENCE [LARGE SCALE GENOMIC DNA]</scope>
    <source>
        <strain evidence="3 4">CC523</strain>
    </source>
</reference>
<dbReference type="Gene3D" id="2.60.120.10">
    <property type="entry name" value="Jelly Rolls"/>
    <property type="match status" value="1"/>
</dbReference>
<dbReference type="InterPro" id="IPR011051">
    <property type="entry name" value="RmlC_Cupin_sf"/>
</dbReference>
<dbReference type="InterPro" id="IPR014710">
    <property type="entry name" value="RmlC-like_jellyroll"/>
</dbReference>
<sequence length="196" mass="21439">MADVSSQSHAGTGTRIRETRRLRGLSLRELARLSGTTASFISQFERGESGASLATLVKLTRALGMSLPQFFEGDSPEGHVTRSHEHPELHLEPGHSKLLLTTPMHRTMEAYRSTLDPGHSTGDAPYTHGDSDELVFILSGELLMDLGEDTYVLRTGDTVEFRSSVPHRLRNESEVVGSALIFVSPPSMDADPQAKK</sequence>
<dbReference type="Pfam" id="PF07883">
    <property type="entry name" value="Cupin_2"/>
    <property type="match status" value="1"/>
</dbReference>
<dbReference type="CDD" id="cd00093">
    <property type="entry name" value="HTH_XRE"/>
    <property type="match status" value="1"/>
</dbReference>
<dbReference type="SMART" id="SM00530">
    <property type="entry name" value="HTH_XRE"/>
    <property type="match status" value="1"/>
</dbReference>
<dbReference type="Proteomes" id="UP001244563">
    <property type="component" value="Unassembled WGS sequence"/>
</dbReference>
<feature type="domain" description="HTH cro/C1-type" evidence="2">
    <location>
        <begin position="16"/>
        <end position="70"/>
    </location>
</feature>
<proteinExistence type="predicted"/>
<dbReference type="Pfam" id="PF01381">
    <property type="entry name" value="HTH_3"/>
    <property type="match status" value="1"/>
</dbReference>
<comment type="caution">
    <text evidence="3">The sequence shown here is derived from an EMBL/GenBank/DDBJ whole genome shotgun (WGS) entry which is preliminary data.</text>
</comment>
<evidence type="ECO:0000313" key="4">
    <source>
        <dbReference type="Proteomes" id="UP001244563"/>
    </source>
</evidence>
<dbReference type="Gene3D" id="1.10.260.40">
    <property type="entry name" value="lambda repressor-like DNA-binding domains"/>
    <property type="match status" value="1"/>
</dbReference>
<accession>A0ABT9TN06</accession>
<dbReference type="SUPFAM" id="SSF51182">
    <property type="entry name" value="RmlC-like cupins"/>
    <property type="match status" value="1"/>
</dbReference>
<keyword evidence="4" id="KW-1185">Reference proteome</keyword>
<dbReference type="EMBL" id="JAUSSW010000007">
    <property type="protein sequence ID" value="MDQ0103055.1"/>
    <property type="molecule type" value="Genomic_DNA"/>
</dbReference>